<dbReference type="EMBL" id="NCKW01007870">
    <property type="protein sequence ID" value="POM69415.1"/>
    <property type="molecule type" value="Genomic_DNA"/>
</dbReference>
<evidence type="ECO:0000313" key="4">
    <source>
        <dbReference type="EMBL" id="POM69415.1"/>
    </source>
</evidence>
<dbReference type="Gene3D" id="1.25.40.10">
    <property type="entry name" value="Tetratricopeptide repeat domain"/>
    <property type="match status" value="1"/>
</dbReference>
<protein>
    <submittedName>
        <fullName evidence="4">Nuclease 1</fullName>
    </submittedName>
</protein>
<feature type="compositionally biased region" description="Polar residues" evidence="3">
    <location>
        <begin position="342"/>
        <end position="354"/>
    </location>
</feature>
<feature type="compositionally biased region" description="Low complexity" evidence="3">
    <location>
        <begin position="332"/>
        <end position="341"/>
    </location>
</feature>
<name>A0A2P4XV22_9STRA</name>
<dbReference type="AlphaFoldDB" id="A0A2P4XV22"/>
<dbReference type="OrthoDB" id="77564at2759"/>
<evidence type="ECO:0000313" key="5">
    <source>
        <dbReference type="Proteomes" id="UP000237271"/>
    </source>
</evidence>
<evidence type="ECO:0000256" key="1">
    <source>
        <dbReference type="ARBA" id="ARBA00004123"/>
    </source>
</evidence>
<feature type="region of interest" description="Disordered" evidence="3">
    <location>
        <begin position="654"/>
        <end position="686"/>
    </location>
</feature>
<keyword evidence="5" id="KW-1185">Reference proteome</keyword>
<dbReference type="Proteomes" id="UP000237271">
    <property type="component" value="Unassembled WGS sequence"/>
</dbReference>
<dbReference type="GO" id="GO:0006325">
    <property type="term" value="P:chromatin organization"/>
    <property type="evidence" value="ECO:0007669"/>
    <property type="project" value="InterPro"/>
</dbReference>
<dbReference type="SUPFAM" id="SSF48452">
    <property type="entry name" value="TPR-like"/>
    <property type="match status" value="1"/>
</dbReference>
<sequence length="1106" mass="126458">MASWAALNVTGGDTRANLSQERATEEAQDADNAATYEQALRLQQQKQTNQAKALYQQLLSGQVRVSRRLEYLCNKNVATMELEEKSFERALEFFAAALAIDATDVVVWFQMATTAVETGKLWLARRTLEEGLKVDATYWPLVETLAQVLSEIGDVDEYRRVAEYLRRNDPHCATVKVLDGDERKRARPTSRDVKLLSRAQKRVQHLKNIAHEGFKKRKMLQQEINEELRMRMQTKSYEVKQPSWSALGKVLLEAFEENNRDEHADVMRTKVEIKLGYDEQEVDKEMEVEKELEVSNRETDNKEKLDVDKQPSQDESDHPPPAKRPKHKEVVKVSVTVETSTGISDNDTQDSGILSSEMMEFQPRRRKSRRNEERLREEHAAAVKEAREKDLAYRLGAFLPDFINKEDREFTPESVSIEWLPPLNVELIDDEFHISNASKEVLAKTDILSMIRVSLEIGMTAESNCADDDDTAQRMIGVDSMARLLYMIRSLSGEEFQNLFTLVPHPVKRKQPRRDRIRLIVVELIRALNRAFRDDDKLALSFPLEKRGLKVCESNEEAHEDHFRLQYMIGKTLKKKRWLELRQQATSDPEALSTATEIAECFAKAEAAREEGDREHALVHAFYSLQALRIDLTISESPSISALRLVCKHFYEEEEDMDDEENDDDSAASTPSATEADEKDSQEEDKVAISENAAKNTCFKDNDPSDVKNATTTKETILALLSNAECDETTRELNVTLARGWLALNIIEALESIPDEDRYFHPSRYVLARIVYWLSTCYSALEQSGLKDDSVAALLDAVRARRNEEKVEGPSDAAARALKEMAPIFDKRRPQIVAIWFSEYIPTAKKFEELNQRQMKYDYYRLKYWRFYIVLLQENGAYARLKEVGSWVLACKEDHDVIDIMLGIVLHARGKVLRSRLFEFLDSLERVAIERPVTDAMNVMTQTQLPGEDRPVDSLLKQLAKTYTYYLDVLNAQERLMHVMDDCGLLLENAELPLVVVFFIGAIKYQSEIRLLEKDTVILDRDFGANVTVINNAFRRDELPPRIYDAQGREAWKAYLDAARSFCEEKWPERSGKGKPLKKHSRPKTAAANAGASTTDAGQLAAIGSN</sequence>
<keyword evidence="2" id="KW-0539">Nucleus</keyword>
<dbReference type="GO" id="GO:0005634">
    <property type="term" value="C:nucleus"/>
    <property type="evidence" value="ECO:0007669"/>
    <property type="project" value="UniProtKB-SubCell"/>
</dbReference>
<dbReference type="PANTHER" id="PTHR15502">
    <property type="entry name" value="CALCINEURIN-BINDING PROTEIN CABIN 1-RELATED"/>
    <property type="match status" value="1"/>
</dbReference>
<dbReference type="GO" id="GO:0031491">
    <property type="term" value="F:nucleosome binding"/>
    <property type="evidence" value="ECO:0007669"/>
    <property type="project" value="TreeGrafter"/>
</dbReference>
<comment type="caution">
    <text evidence="4">The sequence shown here is derived from an EMBL/GenBank/DDBJ whole genome shotgun (WGS) entry which is preliminary data.</text>
</comment>
<evidence type="ECO:0000256" key="3">
    <source>
        <dbReference type="SAM" id="MobiDB-lite"/>
    </source>
</evidence>
<dbReference type="PANTHER" id="PTHR15502:SF7">
    <property type="entry name" value="CALCINEURIN-BINDING PROTEIN CABIN-1"/>
    <property type="match status" value="1"/>
</dbReference>
<organism evidence="4 5">
    <name type="scientific">Phytophthora palmivora</name>
    <dbReference type="NCBI Taxonomy" id="4796"/>
    <lineage>
        <taxon>Eukaryota</taxon>
        <taxon>Sar</taxon>
        <taxon>Stramenopiles</taxon>
        <taxon>Oomycota</taxon>
        <taxon>Peronosporomycetes</taxon>
        <taxon>Peronosporales</taxon>
        <taxon>Peronosporaceae</taxon>
        <taxon>Phytophthora</taxon>
    </lineage>
</organism>
<feature type="compositionally biased region" description="Acidic residues" evidence="3">
    <location>
        <begin position="654"/>
        <end position="666"/>
    </location>
</feature>
<feature type="compositionally biased region" description="Basic residues" evidence="3">
    <location>
        <begin position="1073"/>
        <end position="1083"/>
    </location>
</feature>
<dbReference type="InterPro" id="IPR033053">
    <property type="entry name" value="Hir3/CABIN1"/>
</dbReference>
<evidence type="ECO:0000256" key="2">
    <source>
        <dbReference type="ARBA" id="ARBA00023242"/>
    </source>
</evidence>
<comment type="subcellular location">
    <subcellularLocation>
        <location evidence="1">Nucleus</location>
    </subcellularLocation>
</comment>
<proteinExistence type="predicted"/>
<feature type="region of interest" description="Disordered" evidence="3">
    <location>
        <begin position="1067"/>
        <end position="1106"/>
    </location>
</feature>
<gene>
    <name evidence="4" type="ORF">PHPALM_14303</name>
</gene>
<accession>A0A2P4XV22</accession>
<feature type="compositionally biased region" description="Low complexity" evidence="3">
    <location>
        <begin position="1085"/>
        <end position="1097"/>
    </location>
</feature>
<reference evidence="4 5" key="1">
    <citation type="journal article" date="2017" name="Genome Biol. Evol.">
        <title>Phytophthora megakarya and P. palmivora, closely related causal agents of cacao black pod rot, underwent increases in genome sizes and gene numbers by different mechanisms.</title>
        <authorList>
            <person name="Ali S.S."/>
            <person name="Shao J."/>
            <person name="Lary D.J."/>
            <person name="Kronmiller B."/>
            <person name="Shen D."/>
            <person name="Strem M.D."/>
            <person name="Amoako-Attah I."/>
            <person name="Akrofi A.Y."/>
            <person name="Begoude B.A."/>
            <person name="Ten Hoopen G.M."/>
            <person name="Coulibaly K."/>
            <person name="Kebe B.I."/>
            <person name="Melnick R.L."/>
            <person name="Guiltinan M.J."/>
            <person name="Tyler B.M."/>
            <person name="Meinhardt L.W."/>
            <person name="Bailey B.A."/>
        </authorList>
    </citation>
    <scope>NUCLEOTIDE SEQUENCE [LARGE SCALE GENOMIC DNA]</scope>
    <source>
        <strain evidence="5">sbr112.9</strain>
    </source>
</reference>
<feature type="compositionally biased region" description="Basic and acidic residues" evidence="3">
    <location>
        <begin position="284"/>
        <end position="320"/>
    </location>
</feature>
<dbReference type="InterPro" id="IPR011990">
    <property type="entry name" value="TPR-like_helical_dom_sf"/>
</dbReference>
<feature type="region of interest" description="Disordered" evidence="3">
    <location>
        <begin position="284"/>
        <end position="375"/>
    </location>
</feature>